<dbReference type="GO" id="GO:0006189">
    <property type="term" value="P:'de novo' IMP biosynthetic process"/>
    <property type="evidence" value="ECO:0007669"/>
    <property type="project" value="InterPro"/>
</dbReference>
<dbReference type="RefSeq" id="WP_011565969.1">
    <property type="nucleotide sequence ID" value="NC_008148.1"/>
</dbReference>
<dbReference type="AlphaFoldDB" id="Q1ARL6"/>
<sequence length="253" mass="25783">MRLKEILEAVAEGSLPPEKAEGLLQSGEVRYLDGLAVLDAGRAVRKGVPEVVYAGAKTPEQVARICAALVEPGRRVIVSAASEEHEAALREALPGIPVRRSGRALVAGTGEPQPTGGRIGAVCAGTSDIPALEEAVAVAREMGAETRSFYDVGVAGLHRLEQPLRELRAFDPDCLIVAAGMEGALPTVISALVDVPVIGLPTSAGYGLGGDGTAAILGMLQTCSPGLAVVNVDNGVGAGATAALIANRAARRE</sequence>
<feature type="domain" description="PurE" evidence="1">
    <location>
        <begin position="117"/>
        <end position="251"/>
    </location>
</feature>
<gene>
    <name evidence="2" type="ordered locus">Rxyl_3054</name>
</gene>
<dbReference type="InterPro" id="IPR000031">
    <property type="entry name" value="PurE_dom"/>
</dbReference>
<dbReference type="InterPro" id="IPR039476">
    <property type="entry name" value="P2CMN_synthase_LarB"/>
</dbReference>
<dbReference type="KEGG" id="rxy:Rxyl_3054"/>
<dbReference type="EMBL" id="CP000386">
    <property type="protein sequence ID" value="ABG05962.1"/>
    <property type="molecule type" value="Genomic_DNA"/>
</dbReference>
<dbReference type="HOGENOM" id="CLU_065705_0_0_11"/>
<dbReference type="OrthoDB" id="9782511at2"/>
<keyword evidence="3" id="KW-1185">Reference proteome</keyword>
<evidence type="ECO:0000259" key="1">
    <source>
        <dbReference type="SMART" id="SM01001"/>
    </source>
</evidence>
<dbReference type="Proteomes" id="UP000006637">
    <property type="component" value="Chromosome"/>
</dbReference>
<name>Q1ARL6_RUBXD</name>
<dbReference type="GO" id="GO:0016787">
    <property type="term" value="F:hydrolase activity"/>
    <property type="evidence" value="ECO:0007669"/>
    <property type="project" value="InterPro"/>
</dbReference>
<dbReference type="PhylomeDB" id="Q1ARL6"/>
<dbReference type="Pfam" id="PF00731">
    <property type="entry name" value="AIRC"/>
    <property type="match status" value="1"/>
</dbReference>
<dbReference type="Gene3D" id="3.40.50.1970">
    <property type="match status" value="1"/>
</dbReference>
<organism evidence="2 3">
    <name type="scientific">Rubrobacter xylanophilus (strain DSM 9941 / JCM 11954 / NBRC 16129 / PRD-1)</name>
    <dbReference type="NCBI Taxonomy" id="266117"/>
    <lineage>
        <taxon>Bacteria</taxon>
        <taxon>Bacillati</taxon>
        <taxon>Actinomycetota</taxon>
        <taxon>Rubrobacteria</taxon>
        <taxon>Rubrobacterales</taxon>
        <taxon>Rubrobacteraceae</taxon>
        <taxon>Rubrobacter</taxon>
    </lineage>
</organism>
<evidence type="ECO:0000313" key="3">
    <source>
        <dbReference type="Proteomes" id="UP000006637"/>
    </source>
</evidence>
<protein>
    <submittedName>
        <fullName evidence="2">Phosphoribosylaminoimidazole carboxylase</fullName>
    </submittedName>
</protein>
<evidence type="ECO:0000313" key="2">
    <source>
        <dbReference type="EMBL" id="ABG05962.1"/>
    </source>
</evidence>
<accession>Q1ARL6</accession>
<dbReference type="NCBIfam" id="NF033503">
    <property type="entry name" value="LarB"/>
    <property type="match status" value="1"/>
</dbReference>
<dbReference type="PANTHER" id="PTHR43064">
    <property type="entry name" value="PHOSPHORIBOSYLAMINOIMIDAZOLE CARBOXYLASE-RELATED"/>
    <property type="match status" value="1"/>
</dbReference>
<dbReference type="SUPFAM" id="SSF52255">
    <property type="entry name" value="N5-CAIR mutase (phosphoribosylaminoimidazole carboxylase, PurE)"/>
    <property type="match status" value="1"/>
</dbReference>
<dbReference type="SMART" id="SM01001">
    <property type="entry name" value="AIRC"/>
    <property type="match status" value="1"/>
</dbReference>
<proteinExistence type="predicted"/>
<dbReference type="STRING" id="266117.Rxyl_3054"/>
<dbReference type="eggNOG" id="COG1691">
    <property type="taxonomic scope" value="Bacteria"/>
</dbReference>
<dbReference type="PANTHER" id="PTHR43064:SF1">
    <property type="entry name" value="SLL1489 PROTEIN"/>
    <property type="match status" value="1"/>
</dbReference>
<reference evidence="2 3" key="1">
    <citation type="submission" date="2006-06" db="EMBL/GenBank/DDBJ databases">
        <title>Complete sequence of Rubrobacter xylanophilus DSM 9941.</title>
        <authorList>
            <consortium name="US DOE Joint Genome Institute"/>
            <person name="Copeland A."/>
            <person name="Lucas S."/>
            <person name="Lapidus A."/>
            <person name="Barry K."/>
            <person name="Detter J.C."/>
            <person name="Glavina del Rio T."/>
            <person name="Hammon N."/>
            <person name="Israni S."/>
            <person name="Dalin E."/>
            <person name="Tice H."/>
            <person name="Pitluck S."/>
            <person name="Munk A.C."/>
            <person name="Brettin T."/>
            <person name="Bruce D."/>
            <person name="Han C."/>
            <person name="Tapia R."/>
            <person name="Gilna P."/>
            <person name="Schmutz J."/>
            <person name="Larimer F."/>
            <person name="Land M."/>
            <person name="Hauser L."/>
            <person name="Kyrpides N."/>
            <person name="Lykidis A."/>
            <person name="da Costa M.S."/>
            <person name="Rainey F.A."/>
            <person name="Empadinhas N."/>
            <person name="Jolivet E."/>
            <person name="Battista J.R."/>
            <person name="Richardson P."/>
        </authorList>
    </citation>
    <scope>NUCLEOTIDE SEQUENCE [LARGE SCALE GENOMIC DNA]</scope>
    <source>
        <strain evidence="3">DSM 9941 / NBRC 16129 / PRD-1</strain>
    </source>
</reference>